<keyword evidence="7" id="KW-1133">Transmembrane helix</keyword>
<dbReference type="CDD" id="cd14014">
    <property type="entry name" value="STKc_PknB_like"/>
    <property type="match status" value="1"/>
</dbReference>
<evidence type="ECO:0000256" key="4">
    <source>
        <dbReference type="ARBA" id="ARBA00022840"/>
    </source>
</evidence>
<dbReference type="EMBL" id="SJPU01000003">
    <property type="protein sequence ID" value="TWU10803.1"/>
    <property type="molecule type" value="Genomic_DNA"/>
</dbReference>
<comment type="caution">
    <text evidence="9">The sequence shown here is derived from an EMBL/GenBank/DDBJ whole genome shotgun (WGS) entry which is preliminary data.</text>
</comment>
<accession>A0A5C6BF85</accession>
<organism evidence="9 10">
    <name type="scientific">Allorhodopirellula heiligendammensis</name>
    <dbReference type="NCBI Taxonomy" id="2714739"/>
    <lineage>
        <taxon>Bacteria</taxon>
        <taxon>Pseudomonadati</taxon>
        <taxon>Planctomycetota</taxon>
        <taxon>Planctomycetia</taxon>
        <taxon>Pirellulales</taxon>
        <taxon>Pirellulaceae</taxon>
        <taxon>Allorhodopirellula</taxon>
    </lineage>
</organism>
<evidence type="ECO:0000259" key="8">
    <source>
        <dbReference type="PROSITE" id="PS50011"/>
    </source>
</evidence>
<feature type="domain" description="Protein kinase" evidence="8">
    <location>
        <begin position="92"/>
        <end position="353"/>
    </location>
</feature>
<feature type="binding site" evidence="5">
    <location>
        <position position="121"/>
    </location>
    <ligand>
        <name>ATP</name>
        <dbReference type="ChEBI" id="CHEBI:30616"/>
    </ligand>
</feature>
<dbReference type="PROSITE" id="PS00108">
    <property type="entry name" value="PROTEIN_KINASE_ST"/>
    <property type="match status" value="1"/>
</dbReference>
<dbReference type="EC" id="2.7.11.1" evidence="9"/>
<evidence type="ECO:0000256" key="2">
    <source>
        <dbReference type="ARBA" id="ARBA00022741"/>
    </source>
</evidence>
<keyword evidence="10" id="KW-1185">Reference proteome</keyword>
<keyword evidence="7" id="KW-0472">Membrane</keyword>
<evidence type="ECO:0000256" key="3">
    <source>
        <dbReference type="ARBA" id="ARBA00022777"/>
    </source>
</evidence>
<name>A0A5C6BF85_9BACT</name>
<evidence type="ECO:0000256" key="1">
    <source>
        <dbReference type="ARBA" id="ARBA00022679"/>
    </source>
</evidence>
<dbReference type="Gene3D" id="1.10.510.10">
    <property type="entry name" value="Transferase(Phosphotransferase) domain 1"/>
    <property type="match status" value="1"/>
</dbReference>
<keyword evidence="3 9" id="KW-0418">Kinase</keyword>
<dbReference type="PANTHER" id="PTHR43289:SF6">
    <property type="entry name" value="SERINE_THREONINE-PROTEIN KINASE NEKL-3"/>
    <property type="match status" value="1"/>
</dbReference>
<keyword evidence="4 5" id="KW-0067">ATP-binding</keyword>
<dbReference type="InterPro" id="IPR008271">
    <property type="entry name" value="Ser/Thr_kinase_AS"/>
</dbReference>
<dbReference type="InterPro" id="IPR017441">
    <property type="entry name" value="Protein_kinase_ATP_BS"/>
</dbReference>
<feature type="transmembrane region" description="Helical" evidence="7">
    <location>
        <begin position="473"/>
        <end position="495"/>
    </location>
</feature>
<evidence type="ECO:0000313" key="10">
    <source>
        <dbReference type="Proteomes" id="UP000319908"/>
    </source>
</evidence>
<evidence type="ECO:0000256" key="6">
    <source>
        <dbReference type="SAM" id="MobiDB-lite"/>
    </source>
</evidence>
<dbReference type="InterPro" id="IPR011009">
    <property type="entry name" value="Kinase-like_dom_sf"/>
</dbReference>
<evidence type="ECO:0000313" key="9">
    <source>
        <dbReference type="EMBL" id="TWU10803.1"/>
    </source>
</evidence>
<dbReference type="Proteomes" id="UP000319908">
    <property type="component" value="Unassembled WGS sequence"/>
</dbReference>
<feature type="region of interest" description="Disordered" evidence="6">
    <location>
        <begin position="424"/>
        <end position="460"/>
    </location>
</feature>
<sequence>MSSPLPAPLPADLVFREAALLSELVNESQWRAAASEVKQDRKEAGAPPITSEEDRKNVCDEIAAILIRDQVITPYQATQLRAGRTKLKLGPYVVTEFIGKGGMGQVFGGIHDIMGRRCAIKVLPLDKADELARESFQREIRLQATLDCPYLVRAFDAGREGNVHFLVTEYVPGTDLRRLVKESGRLSVQQAASIVAQAAAGLAYAHESGLIHRDVKPANILVTPDGHAKVADVGLAALISTPEDDPRAGKVVGTADYLAPEQIRTPHEVGPQCDVYSLGCTLYYAITGKVPFPGGDSRSKCKRHLTQAPWDPRRFAPELSDSFVEIIADMMEKDVDKRIQSASEVVRRLSPWASMQPDDGESWLAERGIELVDEPEHPFASAASGLDPSGLGDDVSWKTATGEMGGASTSNSDVLLEEFPASSGALSSITSDPPPPLPDQNGDSSRQIARGVMPPVPPPPAVRERAMVTRTTLWITVFLAALLSGVAGFALAVFLQV</sequence>
<proteinExistence type="predicted"/>
<reference evidence="9 10" key="1">
    <citation type="journal article" date="2020" name="Antonie Van Leeuwenhoek">
        <title>Rhodopirellula heiligendammensis sp. nov., Rhodopirellula pilleata sp. nov., and Rhodopirellula solitaria sp. nov. isolated from natural or artificial marine surfaces in Northern Germany and California, USA, and emended description of the genus Rhodopirellula.</title>
        <authorList>
            <person name="Kallscheuer N."/>
            <person name="Wiegand S."/>
            <person name="Jogler M."/>
            <person name="Boedeker C."/>
            <person name="Peeters S.H."/>
            <person name="Rast P."/>
            <person name="Heuer A."/>
            <person name="Jetten M.S.M."/>
            <person name="Rohde M."/>
            <person name="Jogler C."/>
        </authorList>
    </citation>
    <scope>NUCLEOTIDE SEQUENCE [LARGE SCALE GENOMIC DNA]</scope>
    <source>
        <strain evidence="9 10">Poly21</strain>
    </source>
</reference>
<dbReference type="OrthoDB" id="6111975at2"/>
<dbReference type="AlphaFoldDB" id="A0A5C6BF85"/>
<dbReference type="RefSeq" id="WP_146409185.1">
    <property type="nucleotide sequence ID" value="NZ_SJPU01000003.1"/>
</dbReference>
<dbReference type="PROSITE" id="PS00107">
    <property type="entry name" value="PROTEIN_KINASE_ATP"/>
    <property type="match status" value="1"/>
</dbReference>
<feature type="region of interest" description="Disordered" evidence="6">
    <location>
        <begin position="379"/>
        <end position="412"/>
    </location>
</feature>
<dbReference type="Pfam" id="PF00069">
    <property type="entry name" value="Pkinase"/>
    <property type="match status" value="1"/>
</dbReference>
<dbReference type="SMART" id="SM00220">
    <property type="entry name" value="S_TKc"/>
    <property type="match status" value="1"/>
</dbReference>
<gene>
    <name evidence="9" type="primary">prkC_20</name>
    <name evidence="9" type="ORF">Poly21_47090</name>
</gene>
<dbReference type="InterPro" id="IPR000719">
    <property type="entry name" value="Prot_kinase_dom"/>
</dbReference>
<dbReference type="PROSITE" id="PS50011">
    <property type="entry name" value="PROTEIN_KINASE_DOM"/>
    <property type="match status" value="1"/>
</dbReference>
<dbReference type="PANTHER" id="PTHR43289">
    <property type="entry name" value="MITOGEN-ACTIVATED PROTEIN KINASE KINASE KINASE 20-RELATED"/>
    <property type="match status" value="1"/>
</dbReference>
<dbReference type="GO" id="GO:0004674">
    <property type="term" value="F:protein serine/threonine kinase activity"/>
    <property type="evidence" value="ECO:0007669"/>
    <property type="project" value="UniProtKB-EC"/>
</dbReference>
<dbReference type="SUPFAM" id="SSF56112">
    <property type="entry name" value="Protein kinase-like (PK-like)"/>
    <property type="match status" value="1"/>
</dbReference>
<dbReference type="GO" id="GO:0005524">
    <property type="term" value="F:ATP binding"/>
    <property type="evidence" value="ECO:0007669"/>
    <property type="project" value="UniProtKB-UniRule"/>
</dbReference>
<keyword evidence="1 9" id="KW-0808">Transferase</keyword>
<keyword evidence="7" id="KW-0812">Transmembrane</keyword>
<evidence type="ECO:0000256" key="5">
    <source>
        <dbReference type="PROSITE-ProRule" id="PRU10141"/>
    </source>
</evidence>
<protein>
    <submittedName>
        <fullName evidence="9">Serine/threonine-protein kinase PrkC</fullName>
        <ecNumber evidence="9">2.7.11.1</ecNumber>
    </submittedName>
</protein>
<evidence type="ECO:0000256" key="7">
    <source>
        <dbReference type="SAM" id="Phobius"/>
    </source>
</evidence>
<keyword evidence="2 5" id="KW-0547">Nucleotide-binding</keyword>